<evidence type="ECO:0000256" key="3">
    <source>
        <dbReference type="ARBA" id="ARBA00022729"/>
    </source>
</evidence>
<comment type="caution">
    <text evidence="5">The sequence shown here is derived from an EMBL/GenBank/DDBJ whole genome shotgun (WGS) entry which is preliminary data.</text>
</comment>
<sequence length="183" mass="20010">MLLSLLLSAVLLGSEARTEEPQLAPEVVEFLQQQQQPLPFVVEFEQKRTIQGLPRPLLSSGQLTIAADEVIWHTQQPLDQKLVINATGIHSDEQPKLRGSEVIAELLLAVLQGDANAIARNFATELQEECLVLTPKLQQLQQFVASIESCGVAAIETIRLVEQQGNQSVISFQPKAAVGVEAQ</sequence>
<dbReference type="RefSeq" id="WP_157982736.1">
    <property type="nucleotide sequence ID" value="NZ_PIPT01000004.1"/>
</dbReference>
<evidence type="ECO:0000313" key="6">
    <source>
        <dbReference type="Proteomes" id="UP000286678"/>
    </source>
</evidence>
<dbReference type="InterPro" id="IPR004564">
    <property type="entry name" value="OM_lipoprot_carrier_LolA-like"/>
</dbReference>
<keyword evidence="2" id="KW-0813">Transport</keyword>
<dbReference type="Pfam" id="PF03548">
    <property type="entry name" value="LolA"/>
    <property type="match status" value="1"/>
</dbReference>
<dbReference type="SUPFAM" id="SSF89392">
    <property type="entry name" value="Prokaryotic lipoproteins and lipoprotein localization factors"/>
    <property type="match status" value="1"/>
</dbReference>
<evidence type="ECO:0008006" key="7">
    <source>
        <dbReference type="Google" id="ProtNLM"/>
    </source>
</evidence>
<gene>
    <name evidence="5" type="ORF">CWE21_06045</name>
</gene>
<accession>A0A432XH82</accession>
<evidence type="ECO:0000256" key="4">
    <source>
        <dbReference type="ARBA" id="ARBA00022927"/>
    </source>
</evidence>
<dbReference type="GO" id="GO:0015031">
    <property type="term" value="P:protein transport"/>
    <property type="evidence" value="ECO:0007669"/>
    <property type="project" value="UniProtKB-KW"/>
</dbReference>
<protein>
    <recommendedName>
        <fullName evidence="7">LolA family outer membrane lipoprotein-sorting protein</fullName>
    </recommendedName>
</protein>
<proteinExistence type="predicted"/>
<keyword evidence="4" id="KW-0653">Protein transport</keyword>
<evidence type="ECO:0000256" key="1">
    <source>
        <dbReference type="ARBA" id="ARBA00011245"/>
    </source>
</evidence>
<dbReference type="CDD" id="cd16325">
    <property type="entry name" value="LolA"/>
    <property type="match status" value="1"/>
</dbReference>
<dbReference type="EMBL" id="PIPT01000004">
    <property type="protein sequence ID" value="RUO48108.1"/>
    <property type="molecule type" value="Genomic_DNA"/>
</dbReference>
<dbReference type="AlphaFoldDB" id="A0A432XH82"/>
<comment type="subunit">
    <text evidence="1">Monomer.</text>
</comment>
<keyword evidence="6" id="KW-1185">Reference proteome</keyword>
<dbReference type="OrthoDB" id="5768907at2"/>
<organism evidence="5 6">
    <name type="scientific">Pseudidiomarina aquimaris</name>
    <dbReference type="NCBI Taxonomy" id="641841"/>
    <lineage>
        <taxon>Bacteria</taxon>
        <taxon>Pseudomonadati</taxon>
        <taxon>Pseudomonadota</taxon>
        <taxon>Gammaproteobacteria</taxon>
        <taxon>Alteromonadales</taxon>
        <taxon>Idiomarinaceae</taxon>
        <taxon>Pseudidiomarina</taxon>
    </lineage>
</organism>
<keyword evidence="3" id="KW-0732">Signal</keyword>
<dbReference type="Gene3D" id="2.50.20.10">
    <property type="entry name" value="Lipoprotein localisation LolA/LolB/LppX"/>
    <property type="match status" value="1"/>
</dbReference>
<name>A0A432XH82_9GAMM</name>
<evidence type="ECO:0000313" key="5">
    <source>
        <dbReference type="EMBL" id="RUO48108.1"/>
    </source>
</evidence>
<dbReference type="InterPro" id="IPR029046">
    <property type="entry name" value="LolA/LolB/LppX"/>
</dbReference>
<reference evidence="6" key="1">
    <citation type="journal article" date="2018" name="Front. Microbiol.">
        <title>Genome-Based Analysis Reveals the Taxonomy and Diversity of the Family Idiomarinaceae.</title>
        <authorList>
            <person name="Liu Y."/>
            <person name="Lai Q."/>
            <person name="Shao Z."/>
        </authorList>
    </citation>
    <scope>NUCLEOTIDE SEQUENCE [LARGE SCALE GENOMIC DNA]</scope>
    <source>
        <strain evidence="6">SW15</strain>
    </source>
</reference>
<dbReference type="Proteomes" id="UP000286678">
    <property type="component" value="Unassembled WGS sequence"/>
</dbReference>
<evidence type="ECO:0000256" key="2">
    <source>
        <dbReference type="ARBA" id="ARBA00022448"/>
    </source>
</evidence>